<evidence type="ECO:0000259" key="2">
    <source>
        <dbReference type="Pfam" id="PF25355"/>
    </source>
</evidence>
<dbReference type="KEGG" id="maur:BOH66_03465"/>
<dbReference type="OrthoDB" id="5123855at2"/>
<feature type="domain" description="DUF7882" evidence="2">
    <location>
        <begin position="1"/>
        <end position="96"/>
    </location>
</feature>
<dbReference type="EMBL" id="CP018762">
    <property type="protein sequence ID" value="APZ33439.1"/>
    <property type="molecule type" value="Genomic_DNA"/>
</dbReference>
<organism evidence="3 4">
    <name type="scientific">Microbacterium aurum</name>
    <dbReference type="NCBI Taxonomy" id="36805"/>
    <lineage>
        <taxon>Bacteria</taxon>
        <taxon>Bacillati</taxon>
        <taxon>Actinomycetota</taxon>
        <taxon>Actinomycetes</taxon>
        <taxon>Micrococcales</taxon>
        <taxon>Microbacteriaceae</taxon>
        <taxon>Microbacterium</taxon>
    </lineage>
</organism>
<keyword evidence="3" id="KW-0436">Ligase</keyword>
<feature type="region of interest" description="Disordered" evidence="1">
    <location>
        <begin position="88"/>
        <end position="111"/>
    </location>
</feature>
<dbReference type="Proteomes" id="UP000187185">
    <property type="component" value="Chromosome"/>
</dbReference>
<dbReference type="GO" id="GO:0016874">
    <property type="term" value="F:ligase activity"/>
    <property type="evidence" value="ECO:0007669"/>
    <property type="project" value="UniProtKB-KW"/>
</dbReference>
<evidence type="ECO:0000313" key="4">
    <source>
        <dbReference type="Proteomes" id="UP000187185"/>
    </source>
</evidence>
<dbReference type="STRING" id="36805.BOH66_03465"/>
<gene>
    <name evidence="3" type="ORF">BOH66_03465</name>
</gene>
<keyword evidence="4" id="KW-1185">Reference proteome</keyword>
<evidence type="ECO:0000256" key="1">
    <source>
        <dbReference type="SAM" id="MobiDB-lite"/>
    </source>
</evidence>
<dbReference type="AlphaFoldDB" id="A0A1P8U5P0"/>
<dbReference type="Pfam" id="PF25355">
    <property type="entry name" value="DUF7882"/>
    <property type="match status" value="1"/>
</dbReference>
<accession>A0A1P8U5P0</accession>
<dbReference type="InterPro" id="IPR057204">
    <property type="entry name" value="DUF7882"/>
</dbReference>
<evidence type="ECO:0000313" key="3">
    <source>
        <dbReference type="EMBL" id="APZ33439.1"/>
    </source>
</evidence>
<reference evidence="3 4" key="1">
    <citation type="submission" date="2016-12" db="EMBL/GenBank/DDBJ databases">
        <title>Complete genome sequence of Microbacterium aurum KACC 15219.</title>
        <authorList>
            <person name="Jung Y."/>
            <person name="Shin J.-H."/>
            <person name="Lee Y.-J."/>
            <person name="Yi H."/>
            <person name="Bahn Y.-S."/>
            <person name="Kim J.F."/>
            <person name="Lee D.-W."/>
        </authorList>
    </citation>
    <scope>NUCLEOTIDE SEQUENCE [LARGE SCALE GENOMIC DNA]</scope>
    <source>
        <strain evidence="3 4">KACC 15219</strain>
    </source>
</reference>
<dbReference type="RefSeq" id="WP_076689326.1">
    <property type="nucleotide sequence ID" value="NZ_CP018762.1"/>
</dbReference>
<name>A0A1P8U5P0_9MICO</name>
<protein>
    <submittedName>
        <fullName evidence="3">ATP-dependent DNA ligase</fullName>
    </submittedName>
</protein>
<proteinExistence type="predicted"/>
<sequence>MGRLSYDGVEKLEIDDRALAHLQLVIGSKLRRGESFLFTWRPDTSLGGGRVSVWMHPHASLVFRFAGSRPPRINRAWAEAMMNAANSPAGLSLVPEPPEPTPGADSGESSL</sequence>